<keyword evidence="2" id="KW-0732">Signal</keyword>
<accession>A0A1I7Y390</accession>
<name>A0A1I7Y390_9BILA</name>
<feature type="chain" id="PRO_5009311693" evidence="2">
    <location>
        <begin position="19"/>
        <end position="88"/>
    </location>
</feature>
<organism evidence="3 4">
    <name type="scientific">Steinernema glaseri</name>
    <dbReference type="NCBI Taxonomy" id="37863"/>
    <lineage>
        <taxon>Eukaryota</taxon>
        <taxon>Metazoa</taxon>
        <taxon>Ecdysozoa</taxon>
        <taxon>Nematoda</taxon>
        <taxon>Chromadorea</taxon>
        <taxon>Rhabditida</taxon>
        <taxon>Tylenchina</taxon>
        <taxon>Panagrolaimomorpha</taxon>
        <taxon>Strongyloidoidea</taxon>
        <taxon>Steinernematidae</taxon>
        <taxon>Steinernema</taxon>
    </lineage>
</organism>
<proteinExistence type="predicted"/>
<feature type="compositionally biased region" description="Basic and acidic residues" evidence="1">
    <location>
        <begin position="27"/>
        <end position="51"/>
    </location>
</feature>
<protein>
    <submittedName>
        <fullName evidence="4">Secreted protein</fullName>
    </submittedName>
</protein>
<dbReference type="AlphaFoldDB" id="A0A1I7Y390"/>
<feature type="region of interest" description="Disordered" evidence="1">
    <location>
        <begin position="27"/>
        <end position="68"/>
    </location>
</feature>
<dbReference type="WBParaSite" id="L893_g12153.t1">
    <property type="protein sequence ID" value="L893_g12153.t1"/>
    <property type="gene ID" value="L893_g12153"/>
</dbReference>
<keyword evidence="3" id="KW-1185">Reference proteome</keyword>
<dbReference type="Proteomes" id="UP000095287">
    <property type="component" value="Unplaced"/>
</dbReference>
<feature type="signal peptide" evidence="2">
    <location>
        <begin position="1"/>
        <end position="18"/>
    </location>
</feature>
<evidence type="ECO:0000313" key="4">
    <source>
        <dbReference type="WBParaSite" id="L893_g12153.t1"/>
    </source>
</evidence>
<evidence type="ECO:0000256" key="2">
    <source>
        <dbReference type="SAM" id="SignalP"/>
    </source>
</evidence>
<evidence type="ECO:0000313" key="3">
    <source>
        <dbReference type="Proteomes" id="UP000095287"/>
    </source>
</evidence>
<reference evidence="4" key="1">
    <citation type="submission" date="2016-11" db="UniProtKB">
        <authorList>
            <consortium name="WormBaseParasite"/>
        </authorList>
    </citation>
    <scope>IDENTIFICATION</scope>
</reference>
<evidence type="ECO:0000256" key="1">
    <source>
        <dbReference type="SAM" id="MobiDB-lite"/>
    </source>
</evidence>
<sequence length="88" mass="10208">MRLSVICVALILLCHVVADPEEVPAELDRNGATEDPHVAEEPKKDVSRGEPIDLLPHKSGARPSVDEVRKNRMKRNDYYYYYYYEDEE</sequence>